<proteinExistence type="predicted"/>
<dbReference type="EMBL" id="JAANIU010017028">
    <property type="protein sequence ID" value="KAG1527590.1"/>
    <property type="molecule type" value="Genomic_DNA"/>
</dbReference>
<evidence type="ECO:0000313" key="3">
    <source>
        <dbReference type="Proteomes" id="UP000740926"/>
    </source>
</evidence>
<gene>
    <name evidence="2" type="ORF">G6F50_018303</name>
</gene>
<accession>A0A9P7BZ31</accession>
<feature type="region of interest" description="Disordered" evidence="1">
    <location>
        <begin position="46"/>
        <end position="65"/>
    </location>
</feature>
<name>A0A9P7BZ31_9FUNG</name>
<evidence type="ECO:0000256" key="1">
    <source>
        <dbReference type="SAM" id="MobiDB-lite"/>
    </source>
</evidence>
<organism evidence="2 3">
    <name type="scientific">Rhizopus delemar</name>
    <dbReference type="NCBI Taxonomy" id="936053"/>
    <lineage>
        <taxon>Eukaryota</taxon>
        <taxon>Fungi</taxon>
        <taxon>Fungi incertae sedis</taxon>
        <taxon>Mucoromycota</taxon>
        <taxon>Mucoromycotina</taxon>
        <taxon>Mucoromycetes</taxon>
        <taxon>Mucorales</taxon>
        <taxon>Mucorineae</taxon>
        <taxon>Rhizopodaceae</taxon>
        <taxon>Rhizopus</taxon>
    </lineage>
</organism>
<keyword evidence="3" id="KW-1185">Reference proteome</keyword>
<protein>
    <submittedName>
        <fullName evidence="2">Uncharacterized protein</fullName>
    </submittedName>
</protein>
<dbReference type="Proteomes" id="UP000740926">
    <property type="component" value="Unassembled WGS sequence"/>
</dbReference>
<sequence length="85" mass="8872">MNPISTAGTTASMSKSAYASPASCLARVTCRAAAAASTWAWTDLNRWLPSPPPTTAPPLNARRRGRSPTWIACATRCAASAPSRP</sequence>
<comment type="caution">
    <text evidence="2">The sequence shown here is derived from an EMBL/GenBank/DDBJ whole genome shotgun (WGS) entry which is preliminary data.</text>
</comment>
<dbReference type="AlphaFoldDB" id="A0A9P7BZ31"/>
<evidence type="ECO:0000313" key="2">
    <source>
        <dbReference type="EMBL" id="KAG1527590.1"/>
    </source>
</evidence>
<reference evidence="2 3" key="1">
    <citation type="journal article" date="2020" name="Microb. Genom.">
        <title>Genetic diversity of clinical and environmental Mucorales isolates obtained from an investigation of mucormycosis cases among solid organ transplant recipients.</title>
        <authorList>
            <person name="Nguyen M.H."/>
            <person name="Kaul D."/>
            <person name="Muto C."/>
            <person name="Cheng S.J."/>
            <person name="Richter R.A."/>
            <person name="Bruno V.M."/>
            <person name="Liu G."/>
            <person name="Beyhan S."/>
            <person name="Sundermann A.J."/>
            <person name="Mounaud S."/>
            <person name="Pasculle A.W."/>
            <person name="Nierman W.C."/>
            <person name="Driscoll E."/>
            <person name="Cumbie R."/>
            <person name="Clancy C.J."/>
            <person name="Dupont C.L."/>
        </authorList>
    </citation>
    <scope>NUCLEOTIDE SEQUENCE [LARGE SCALE GENOMIC DNA]</scope>
    <source>
        <strain evidence="2 3">GL24</strain>
    </source>
</reference>